<gene>
    <name evidence="1" type="ORF">L6452_38599</name>
</gene>
<reference evidence="1 2" key="2">
    <citation type="journal article" date="2022" name="Mol. Ecol. Resour.">
        <title>The genomes of chicory, endive, great burdock and yacon provide insights into Asteraceae paleo-polyploidization history and plant inulin production.</title>
        <authorList>
            <person name="Fan W."/>
            <person name="Wang S."/>
            <person name="Wang H."/>
            <person name="Wang A."/>
            <person name="Jiang F."/>
            <person name="Liu H."/>
            <person name="Zhao H."/>
            <person name="Xu D."/>
            <person name="Zhang Y."/>
        </authorList>
    </citation>
    <scope>NUCLEOTIDE SEQUENCE [LARGE SCALE GENOMIC DNA]</scope>
    <source>
        <strain evidence="2">cv. Niubang</strain>
    </source>
</reference>
<dbReference type="EMBL" id="CM042061">
    <property type="protein sequence ID" value="KAI3672510.1"/>
    <property type="molecule type" value="Genomic_DNA"/>
</dbReference>
<evidence type="ECO:0000313" key="2">
    <source>
        <dbReference type="Proteomes" id="UP001055879"/>
    </source>
</evidence>
<protein>
    <submittedName>
        <fullName evidence="1">Uncharacterized protein</fullName>
    </submittedName>
</protein>
<dbReference type="Proteomes" id="UP001055879">
    <property type="component" value="Linkage Group LG15"/>
</dbReference>
<reference evidence="2" key="1">
    <citation type="journal article" date="2022" name="Mol. Ecol. Resour.">
        <title>The genomes of chicory, endive, great burdock and yacon provide insights into Asteraceae palaeo-polyploidization history and plant inulin production.</title>
        <authorList>
            <person name="Fan W."/>
            <person name="Wang S."/>
            <person name="Wang H."/>
            <person name="Wang A."/>
            <person name="Jiang F."/>
            <person name="Liu H."/>
            <person name="Zhao H."/>
            <person name="Xu D."/>
            <person name="Zhang Y."/>
        </authorList>
    </citation>
    <scope>NUCLEOTIDE SEQUENCE [LARGE SCALE GENOMIC DNA]</scope>
    <source>
        <strain evidence="2">cv. Niubang</strain>
    </source>
</reference>
<sequence length="678" mass="78516">MRKEIRKREEKKEENVEPKYGRCYNYGKPDHFSKECKFKTTKNSEYYAKKSLIAKKVEDGKELMAEEENWFFQSSDEESTHFTQVCMMAKVNDEAETSSDQSDCDSEVSTLSNSELVQSLMAQIQNMEKEFESLKVKLNNERQSMMNFRDENALLKVVVEEKESEKDALKKQKEGLKNKIAELEKDIVNLNSEKGDFKIKFEACFQERNEAYCKIKQLEDLNLKRGQTEQTLNLLTNKLQDVRFYNAKTGLGFEENDVFKRAPENLYNFDKLGSTPKKIPSIRDTFIKAETIMSNISSKGKEVIYDDTSSCDDSVSSFKSVGFSYKELNKSYKNKKPEFVEFQSLFSTYSPTESADTETEIPETQCQYDECESETDVENQAPLIESIISESSKEIKTDECIDTIEELEDENNDLRFKLDKSSEENKELYKELSTLKVDLFKQNLNEKKVFDSQTWNVHSNPEFETITSKTSVVYTNTPEYPPSIFEKGEASGISKTKSSSKKKTDNISFPVSYLKKQNDKGEWVKEKSENKVVDNKCNAIDSVSLKCTSSNDLQCQKCMNVCIHSDKSKLLTFAHKNFICKHCHGNSFKLHTIPPKSKVSRKASWAKSVFKSSTQHATVFHVKNVYFSRKQKFNELNVKMVWKWVPKPRYEWRIKAKVDDLNKLQKANQKRTHLDMGT</sequence>
<name>A0ACB8XPK3_ARCLA</name>
<evidence type="ECO:0000313" key="1">
    <source>
        <dbReference type="EMBL" id="KAI3672510.1"/>
    </source>
</evidence>
<accession>A0ACB8XPK3</accession>
<keyword evidence="2" id="KW-1185">Reference proteome</keyword>
<comment type="caution">
    <text evidence="1">The sequence shown here is derived from an EMBL/GenBank/DDBJ whole genome shotgun (WGS) entry which is preliminary data.</text>
</comment>
<organism evidence="1 2">
    <name type="scientific">Arctium lappa</name>
    <name type="common">Greater burdock</name>
    <name type="synonym">Lappa major</name>
    <dbReference type="NCBI Taxonomy" id="4217"/>
    <lineage>
        <taxon>Eukaryota</taxon>
        <taxon>Viridiplantae</taxon>
        <taxon>Streptophyta</taxon>
        <taxon>Embryophyta</taxon>
        <taxon>Tracheophyta</taxon>
        <taxon>Spermatophyta</taxon>
        <taxon>Magnoliopsida</taxon>
        <taxon>eudicotyledons</taxon>
        <taxon>Gunneridae</taxon>
        <taxon>Pentapetalae</taxon>
        <taxon>asterids</taxon>
        <taxon>campanulids</taxon>
        <taxon>Asterales</taxon>
        <taxon>Asteraceae</taxon>
        <taxon>Carduoideae</taxon>
        <taxon>Cardueae</taxon>
        <taxon>Arctiinae</taxon>
        <taxon>Arctium</taxon>
    </lineage>
</organism>
<proteinExistence type="predicted"/>